<keyword evidence="1 3" id="KW-0378">Hydrolase</keyword>
<feature type="binding site" evidence="2">
    <location>
        <position position="126"/>
    </location>
    <ligand>
        <name>a divalent metal cation</name>
        <dbReference type="ChEBI" id="CHEBI:60240"/>
        <label>2</label>
    </ligand>
</feature>
<dbReference type="KEGG" id="cpyr:CYJ47_00195"/>
<evidence type="ECO:0000256" key="2">
    <source>
        <dbReference type="PIRSR" id="PIRSR005902-1"/>
    </source>
</evidence>
<reference evidence="3" key="2">
    <citation type="submission" date="2023-10" db="EMBL/GenBank/DDBJ databases">
        <authorList>
            <person name="Choi B."/>
        </authorList>
    </citation>
    <scope>NUCLEOTIDE SEQUENCE</scope>
    <source>
        <strain evidence="3">UMB0763</strain>
    </source>
</reference>
<dbReference type="GO" id="GO:0016788">
    <property type="term" value="F:hydrolase activity, acting on ester bonds"/>
    <property type="evidence" value="ECO:0007669"/>
    <property type="project" value="InterPro"/>
</dbReference>
<dbReference type="EMBL" id="CP136958">
    <property type="protein sequence ID" value="WOT02239.1"/>
    <property type="molecule type" value="Genomic_DNA"/>
</dbReference>
<feature type="binding site" evidence="2">
    <location>
        <position position="103"/>
    </location>
    <ligand>
        <name>a divalent metal cation</name>
        <dbReference type="ChEBI" id="CHEBI:60240"/>
        <label>2</label>
    </ligand>
</feature>
<dbReference type="Pfam" id="PF01026">
    <property type="entry name" value="TatD_DNase"/>
    <property type="match status" value="1"/>
</dbReference>
<dbReference type="InterPro" id="IPR032466">
    <property type="entry name" value="Metal_Hydrolase"/>
</dbReference>
<evidence type="ECO:0000313" key="3">
    <source>
        <dbReference type="EMBL" id="WOT02239.1"/>
    </source>
</evidence>
<dbReference type="InterPro" id="IPR018228">
    <property type="entry name" value="DNase_TatD-rel_CS"/>
</dbReference>
<dbReference type="AlphaFoldDB" id="A0AAF1BSH8"/>
<evidence type="ECO:0000256" key="1">
    <source>
        <dbReference type="ARBA" id="ARBA00022801"/>
    </source>
</evidence>
<feature type="binding site" evidence="2">
    <location>
        <position position="71"/>
    </location>
    <ligand>
        <name>a divalent metal cation</name>
        <dbReference type="ChEBI" id="CHEBI:60240"/>
        <label>1</label>
    </ligand>
</feature>
<reference evidence="3" key="1">
    <citation type="submission" date="2017-12" db="EMBL/GenBank/DDBJ databases">
        <authorList>
            <person name="Thomas-White K."/>
            <person name="Wolfe A.J."/>
        </authorList>
    </citation>
    <scope>NUCLEOTIDE SEQUENCE</scope>
    <source>
        <strain evidence="3">UMB0763</strain>
    </source>
</reference>
<organism evidence="3 4">
    <name type="scientific">Corynebacterium pyruviciproducens</name>
    <dbReference type="NCBI Taxonomy" id="598660"/>
    <lineage>
        <taxon>Bacteria</taxon>
        <taxon>Bacillati</taxon>
        <taxon>Actinomycetota</taxon>
        <taxon>Actinomycetes</taxon>
        <taxon>Mycobacteriales</taxon>
        <taxon>Corynebacteriaceae</taxon>
        <taxon>Corynebacterium</taxon>
    </lineage>
</organism>
<dbReference type="GO" id="GO:0046872">
    <property type="term" value="F:metal ion binding"/>
    <property type="evidence" value="ECO:0007669"/>
    <property type="project" value="UniProtKB-KW"/>
</dbReference>
<dbReference type="InterPro" id="IPR001130">
    <property type="entry name" value="TatD-like"/>
</dbReference>
<dbReference type="PANTHER" id="PTHR46124">
    <property type="entry name" value="D-AMINOACYL-TRNA DEACYLASE"/>
    <property type="match status" value="1"/>
</dbReference>
<dbReference type="PROSITE" id="PS01137">
    <property type="entry name" value="TATD_1"/>
    <property type="match status" value="1"/>
</dbReference>
<dbReference type="Gene3D" id="3.20.20.140">
    <property type="entry name" value="Metal-dependent hydrolases"/>
    <property type="match status" value="1"/>
</dbReference>
<name>A0AAF1BSH8_9CORY</name>
<evidence type="ECO:0000313" key="4">
    <source>
        <dbReference type="Proteomes" id="UP000234560"/>
    </source>
</evidence>
<protein>
    <submittedName>
        <fullName evidence="3">TatD family hydrolase</fullName>
    </submittedName>
</protein>
<accession>A0AAF1BSH8</accession>
<proteinExistence type="predicted"/>
<gene>
    <name evidence="3" type="ORF">CYJ47_00195</name>
</gene>
<dbReference type="SUPFAM" id="SSF51556">
    <property type="entry name" value="Metallo-dependent hydrolases"/>
    <property type="match status" value="1"/>
</dbReference>
<sequence length="219" mass="24201">MLIDTHFHLDFCPGFSPLVDVPVVAQTLSPHGFSIHPPTRFLSLGLHPWYATKEAIAEFPRYAESARLIGEVGLDFARGTACQVEAFARVLECVQPGSVLSIHAVRAVTAVLDMLESRPDVTRIIHWFSGTSDELTRHIRAGGFISVNPRMLATKRGRAYVKQVPGDRLLLETDLPAHGETITPAEHARILTATLDGISDLRGEDMRPQIEKTQEAIYL</sequence>
<feature type="binding site" evidence="2">
    <location>
        <position position="174"/>
    </location>
    <ligand>
        <name>a divalent metal cation</name>
        <dbReference type="ChEBI" id="CHEBI:60240"/>
        <label>1</label>
    </ligand>
</feature>
<dbReference type="Proteomes" id="UP000234560">
    <property type="component" value="Chromosome"/>
</dbReference>
<keyword evidence="2" id="KW-0479">Metal-binding</keyword>
<dbReference type="RefSeq" id="WP_101678806.1">
    <property type="nucleotide sequence ID" value="NZ_CAMIHY010000012.1"/>
</dbReference>
<dbReference type="PANTHER" id="PTHR46124:SF2">
    <property type="entry name" value="D-AMINOACYL-TRNA DEACYLASE"/>
    <property type="match status" value="1"/>
</dbReference>